<evidence type="ECO:0008006" key="3">
    <source>
        <dbReference type="Google" id="ProtNLM"/>
    </source>
</evidence>
<dbReference type="SUPFAM" id="SSF101327">
    <property type="entry name" value="YgfB-like"/>
    <property type="match status" value="1"/>
</dbReference>
<dbReference type="EMBL" id="JXXZ01000002">
    <property type="protein sequence ID" value="KJZ01651.1"/>
    <property type="molecule type" value="Genomic_DNA"/>
</dbReference>
<dbReference type="GeneID" id="58227156"/>
<dbReference type="Gene3D" id="1.20.120.740">
    <property type="entry name" value="YgfB uncharacterised protein family UPF0149, PF03695"/>
    <property type="match status" value="1"/>
</dbReference>
<keyword evidence="2" id="KW-1185">Reference proteome</keyword>
<proteinExistence type="predicted"/>
<dbReference type="PATRIC" id="fig|151081.8.peg.1475"/>
<dbReference type="Pfam" id="PF03695">
    <property type="entry name" value="UPF0149"/>
    <property type="match status" value="1"/>
</dbReference>
<dbReference type="InterPro" id="IPR036255">
    <property type="entry name" value="YgfB-like_sf"/>
</dbReference>
<dbReference type="InterPro" id="IPR011978">
    <property type="entry name" value="YgfB-like"/>
</dbReference>
<dbReference type="NCBIfam" id="TIGR02292">
    <property type="entry name" value="ygfB_yecA"/>
    <property type="match status" value="1"/>
</dbReference>
<sequence length="201" mass="22602">MSDSVQQQLQKYLDEHDHAMDFVQLQGYLFALVCAPQPIEPEQWLVDVLGEQAAKSDESVLFALMNAQQQVSDQVYSEGFNLRKVVQLRQPWQHNFANDAPILLWSQGFAIGVSYYIEPLLTAQAVDDDSREMLLQAVTVLSLLSEQQAFCAQAAQSGQSEQQFAEVLFDMMADFSLGFAELIELVAVQSGLFDDEQEWDG</sequence>
<dbReference type="eggNOG" id="ENOG502Z9GC">
    <property type="taxonomic scope" value="Bacteria"/>
</dbReference>
<organism evidence="1 2">
    <name type="scientific">Pseudoalteromonas ruthenica</name>
    <dbReference type="NCBI Taxonomy" id="151081"/>
    <lineage>
        <taxon>Bacteria</taxon>
        <taxon>Pseudomonadati</taxon>
        <taxon>Pseudomonadota</taxon>
        <taxon>Gammaproteobacteria</taxon>
        <taxon>Alteromonadales</taxon>
        <taxon>Pseudoalteromonadaceae</taxon>
        <taxon>Pseudoalteromonas</taxon>
    </lineage>
</organism>
<comment type="caution">
    <text evidence="1">The sequence shown here is derived from an EMBL/GenBank/DDBJ whole genome shotgun (WGS) entry which is preliminary data.</text>
</comment>
<protein>
    <recommendedName>
        <fullName evidence="3">YecA family protein</fullName>
    </recommendedName>
</protein>
<gene>
    <name evidence="1" type="ORF">TW72_01485</name>
</gene>
<accession>A0A0F4PR71</accession>
<dbReference type="Proteomes" id="UP000033664">
    <property type="component" value="Unassembled WGS sequence"/>
</dbReference>
<evidence type="ECO:0000313" key="1">
    <source>
        <dbReference type="EMBL" id="KJZ01651.1"/>
    </source>
</evidence>
<name>A0A0F4PR71_9GAMM</name>
<dbReference type="RefSeq" id="WP_045979104.1">
    <property type="nucleotide sequence ID" value="NZ_JXXY01000006.1"/>
</dbReference>
<dbReference type="AlphaFoldDB" id="A0A0F4PR71"/>
<dbReference type="OrthoDB" id="570299at2"/>
<evidence type="ECO:0000313" key="2">
    <source>
        <dbReference type="Proteomes" id="UP000033664"/>
    </source>
</evidence>
<reference evidence="1 2" key="1">
    <citation type="journal article" date="2015" name="BMC Genomics">
        <title>Genome mining reveals unlocked bioactive potential of marine Gram-negative bacteria.</title>
        <authorList>
            <person name="Machado H."/>
            <person name="Sonnenschein E.C."/>
            <person name="Melchiorsen J."/>
            <person name="Gram L."/>
        </authorList>
    </citation>
    <scope>NUCLEOTIDE SEQUENCE [LARGE SCALE GENOMIC DNA]</scope>
    <source>
        <strain evidence="1 2">S3137</strain>
    </source>
</reference>